<proteinExistence type="predicted"/>
<accession>D5RQW2</accession>
<dbReference type="AlphaFoldDB" id="D5RQW2"/>
<evidence type="ECO:0000313" key="2">
    <source>
        <dbReference type="EMBL" id="EFH10362.1"/>
    </source>
</evidence>
<dbReference type="HOGENOM" id="CLU_1093625_0_0_5"/>
<name>D5RQW2_9PROT</name>
<evidence type="ECO:0000256" key="1">
    <source>
        <dbReference type="SAM" id="MobiDB-lite"/>
    </source>
</evidence>
<reference evidence="2 3" key="1">
    <citation type="submission" date="2010-04" db="EMBL/GenBank/DDBJ databases">
        <authorList>
            <person name="Qin X."/>
            <person name="Bachman B."/>
            <person name="Battles P."/>
            <person name="Bell A."/>
            <person name="Bess C."/>
            <person name="Bickham C."/>
            <person name="Chaboub L."/>
            <person name="Chen D."/>
            <person name="Coyle M."/>
            <person name="Deiros D.R."/>
            <person name="Dinh H."/>
            <person name="Forbes L."/>
            <person name="Fowler G."/>
            <person name="Francisco L."/>
            <person name="Fu Q."/>
            <person name="Gubbala S."/>
            <person name="Hale W."/>
            <person name="Han Y."/>
            <person name="Hemphill L."/>
            <person name="Highlander S.K."/>
            <person name="Hirani K."/>
            <person name="Hogues M."/>
            <person name="Jackson L."/>
            <person name="Jakkamsetti A."/>
            <person name="Javaid M."/>
            <person name="Jiang H."/>
            <person name="Korchina V."/>
            <person name="Kovar C."/>
            <person name="Lara F."/>
            <person name="Lee S."/>
            <person name="Mata R."/>
            <person name="Mathew T."/>
            <person name="Moen C."/>
            <person name="Morales K."/>
            <person name="Munidasa M."/>
            <person name="Nazareth L."/>
            <person name="Ngo R."/>
            <person name="Nguyen L."/>
            <person name="Okwuonu G."/>
            <person name="Ongeri F."/>
            <person name="Patil S."/>
            <person name="Petrosino J."/>
            <person name="Pham C."/>
            <person name="Pham P."/>
            <person name="Pu L.-L."/>
            <person name="Puazo M."/>
            <person name="Raj R."/>
            <person name="Reid J."/>
            <person name="Rouhana J."/>
            <person name="Saada N."/>
            <person name="Shang Y."/>
            <person name="Simmons D."/>
            <person name="Thornton R."/>
            <person name="Warren J."/>
            <person name="Weissenberger G."/>
            <person name="Zhang J."/>
            <person name="Zhang L."/>
            <person name="Zhou C."/>
            <person name="Zhu D."/>
            <person name="Muzny D."/>
            <person name="Worley K."/>
            <person name="Gibbs R."/>
        </authorList>
    </citation>
    <scope>NUCLEOTIDE SEQUENCE [LARGE SCALE GENOMIC DNA]</scope>
    <source>
        <strain evidence="2 3">ATCC 49957</strain>
    </source>
</reference>
<keyword evidence="3" id="KW-1185">Reference proteome</keyword>
<evidence type="ECO:0008006" key="4">
    <source>
        <dbReference type="Google" id="ProtNLM"/>
    </source>
</evidence>
<comment type="caution">
    <text evidence="2">The sequence shown here is derived from an EMBL/GenBank/DDBJ whole genome shotgun (WGS) entry which is preliminary data.</text>
</comment>
<protein>
    <recommendedName>
        <fullName evidence="4">TnsA endonuclease N-terminal domain-containing protein</fullName>
    </recommendedName>
</protein>
<sequence>MRKFALGAVPTHGNWNPHFPAKPPKAKAKDKTASKQEKGKAPDEEEQDQPKTRTQVPTYYPPAKGAQRYERLRNYHHRDAAFLLDARHEVRGWTSTAEAIEVHWEGKDFKFIPDFIVHEETRSYALTILHPLAKLDARRKKRLAAVRAACERQGLGFVYLNRDEVTEDAALPGAKDLFYYRYWQWPDSLPFTVSTVAERHAPATLGELHRLLDGFATWQQLLAMVANGFVVADVSAGLGRNTPVLACRTKGWRT</sequence>
<dbReference type="EMBL" id="ADVL01000677">
    <property type="protein sequence ID" value="EFH10362.1"/>
    <property type="molecule type" value="Genomic_DNA"/>
</dbReference>
<organism evidence="2 3">
    <name type="scientific">Pseudoroseomonas cervicalis ATCC 49957</name>
    <dbReference type="NCBI Taxonomy" id="525371"/>
    <lineage>
        <taxon>Bacteria</taxon>
        <taxon>Pseudomonadati</taxon>
        <taxon>Pseudomonadota</taxon>
        <taxon>Alphaproteobacteria</taxon>
        <taxon>Acetobacterales</taxon>
        <taxon>Roseomonadaceae</taxon>
        <taxon>Roseomonas</taxon>
    </lineage>
</organism>
<dbReference type="RefSeq" id="WP_007002504.1">
    <property type="nucleotide sequence ID" value="NZ_GG770777.1"/>
</dbReference>
<evidence type="ECO:0000313" key="3">
    <source>
        <dbReference type="Proteomes" id="UP000005324"/>
    </source>
</evidence>
<feature type="compositionally biased region" description="Basic and acidic residues" evidence="1">
    <location>
        <begin position="27"/>
        <end position="42"/>
    </location>
</feature>
<gene>
    <name evidence="2" type="ORF">HMPREF0731_3474</name>
</gene>
<dbReference type="Proteomes" id="UP000005324">
    <property type="component" value="Unassembled WGS sequence"/>
</dbReference>
<dbReference type="OrthoDB" id="7251376at2"/>
<feature type="region of interest" description="Disordered" evidence="1">
    <location>
        <begin position="1"/>
        <end position="63"/>
    </location>
</feature>